<dbReference type="EMBL" id="MU129179">
    <property type="protein sequence ID" value="KAF9504994.1"/>
    <property type="molecule type" value="Genomic_DNA"/>
</dbReference>
<evidence type="ECO:0000313" key="3">
    <source>
        <dbReference type="Proteomes" id="UP000886523"/>
    </source>
</evidence>
<accession>A0A9P6AFW5</accession>
<dbReference type="Proteomes" id="UP000886523">
    <property type="component" value="Unassembled WGS sequence"/>
</dbReference>
<gene>
    <name evidence="2" type="ORF">BS47DRAFT_1400808</name>
</gene>
<protein>
    <submittedName>
        <fullName evidence="2">Uncharacterized protein</fullName>
    </submittedName>
</protein>
<dbReference type="AlphaFoldDB" id="A0A9P6AFW5"/>
<comment type="caution">
    <text evidence="2">The sequence shown here is derived from an EMBL/GenBank/DDBJ whole genome shotgun (WGS) entry which is preliminary data.</text>
</comment>
<proteinExistence type="predicted"/>
<dbReference type="OrthoDB" id="3257768at2759"/>
<evidence type="ECO:0000313" key="2">
    <source>
        <dbReference type="EMBL" id="KAF9504994.1"/>
    </source>
</evidence>
<feature type="region of interest" description="Disordered" evidence="1">
    <location>
        <begin position="300"/>
        <end position="332"/>
    </location>
</feature>
<evidence type="ECO:0000256" key="1">
    <source>
        <dbReference type="SAM" id="MobiDB-lite"/>
    </source>
</evidence>
<name>A0A9P6AFW5_9AGAM</name>
<organism evidence="2 3">
    <name type="scientific">Hydnum rufescens UP504</name>
    <dbReference type="NCBI Taxonomy" id="1448309"/>
    <lineage>
        <taxon>Eukaryota</taxon>
        <taxon>Fungi</taxon>
        <taxon>Dikarya</taxon>
        <taxon>Basidiomycota</taxon>
        <taxon>Agaricomycotina</taxon>
        <taxon>Agaricomycetes</taxon>
        <taxon>Cantharellales</taxon>
        <taxon>Hydnaceae</taxon>
        <taxon>Hydnum</taxon>
    </lineage>
</organism>
<sequence>MGEGSRHDTLDDIWGDTNYCKFIAMGSLLPKKLWNAIIQCKKHNKQHEIFCGVIPDTNKAEWTTMINQWENDKSKPDPYVVETIFQSQAAIQLELVAAECASLSINEMESMQPSPSAFISSGLDIEEAQRGLSFEVHKLKSSSTDTQKVNVKHHARATYLKLQGSRAWEQHLCKLKQDDICPMVDHEEEPDKTARQKHRLGPREGHQTLSWIWMVPGVVTDDNEEMHSALRVEWAKSLARKCQWAEEVTILQEEMCWVVAYSKWHATWWEEWVNAHLESTSNSRLQCATLFQKQWAIPDTHTADQPPETPNWVNLNPRSADDESSADDEHYL</sequence>
<keyword evidence="3" id="KW-1185">Reference proteome</keyword>
<reference evidence="2" key="1">
    <citation type="journal article" date="2020" name="Nat. Commun.">
        <title>Large-scale genome sequencing of mycorrhizal fungi provides insights into the early evolution of symbiotic traits.</title>
        <authorList>
            <person name="Miyauchi S."/>
            <person name="Kiss E."/>
            <person name="Kuo A."/>
            <person name="Drula E."/>
            <person name="Kohler A."/>
            <person name="Sanchez-Garcia M."/>
            <person name="Morin E."/>
            <person name="Andreopoulos B."/>
            <person name="Barry K.W."/>
            <person name="Bonito G."/>
            <person name="Buee M."/>
            <person name="Carver A."/>
            <person name="Chen C."/>
            <person name="Cichocki N."/>
            <person name="Clum A."/>
            <person name="Culley D."/>
            <person name="Crous P.W."/>
            <person name="Fauchery L."/>
            <person name="Girlanda M."/>
            <person name="Hayes R.D."/>
            <person name="Keri Z."/>
            <person name="LaButti K."/>
            <person name="Lipzen A."/>
            <person name="Lombard V."/>
            <person name="Magnuson J."/>
            <person name="Maillard F."/>
            <person name="Murat C."/>
            <person name="Nolan M."/>
            <person name="Ohm R.A."/>
            <person name="Pangilinan J."/>
            <person name="Pereira M.F."/>
            <person name="Perotto S."/>
            <person name="Peter M."/>
            <person name="Pfister S."/>
            <person name="Riley R."/>
            <person name="Sitrit Y."/>
            <person name="Stielow J.B."/>
            <person name="Szollosi G."/>
            <person name="Zifcakova L."/>
            <person name="Stursova M."/>
            <person name="Spatafora J.W."/>
            <person name="Tedersoo L."/>
            <person name="Vaario L.M."/>
            <person name="Yamada A."/>
            <person name="Yan M."/>
            <person name="Wang P."/>
            <person name="Xu J."/>
            <person name="Bruns T."/>
            <person name="Baldrian P."/>
            <person name="Vilgalys R."/>
            <person name="Dunand C."/>
            <person name="Henrissat B."/>
            <person name="Grigoriev I.V."/>
            <person name="Hibbett D."/>
            <person name="Nagy L.G."/>
            <person name="Martin F.M."/>
        </authorList>
    </citation>
    <scope>NUCLEOTIDE SEQUENCE</scope>
    <source>
        <strain evidence="2">UP504</strain>
    </source>
</reference>